<feature type="domain" description="Polyketide synthase-like phosphopantetheine-binding" evidence="4">
    <location>
        <begin position="580"/>
        <end position="658"/>
    </location>
</feature>
<dbReference type="PANTHER" id="PTHR43439:SF2">
    <property type="entry name" value="ENZYME, PUTATIVE (JCVI)-RELATED"/>
    <property type="match status" value="1"/>
</dbReference>
<feature type="region of interest" description="Disordered" evidence="3">
    <location>
        <begin position="508"/>
        <end position="570"/>
    </location>
</feature>
<evidence type="ECO:0000313" key="6">
    <source>
        <dbReference type="Proteomes" id="UP000660729"/>
    </source>
</evidence>
<name>A0A8H6RMR8_9PEZI</name>
<dbReference type="OrthoDB" id="429813at2759"/>
<comment type="caution">
    <text evidence="5">The sequence shown here is derived from an EMBL/GenBank/DDBJ whole genome shotgun (WGS) entry which is preliminary data.</text>
</comment>
<sequence>MSSTVNPDQPFAELVTDAPGSPQTVLIKQLAVAINKAAWWLDERLRHLYLSRTFAFVSSGSDIRYWILMVAGAKTGRLAFFPSPRNDTSAHSSLFQKYGCKILLLPAGSSLRNTLQDVIEVESLACLEVPDLNFFFSFSPDPTIATEPLVGLHTSGSTGVPKPVKIKHGNAIAMEKWKQIPELGHGPIHFCQWPGKRVLLALPLFHLAAINIAMAAIQNRFTLVFPPAGPVPVNAPMIADIIKSANIDIVIASPSILAEMAADRKLLDTLSRVQYAAYGGGPLPENAGEAIRRRTGILSIIGMSETGILPCEIPDDRDWQYTHFSPVLGIEMRPAAEGLFDLMFVRNEANKDYQVAFFTYPELTEYGTGDLFAQHPTKPGLWQWKGRNDDIVVYSTGEKFNPTAAEDAINGNPLISAALVAGQEKPHPALLVEPAKPGDAIDPEDFIEQIWPHVRKVNSSVPAHSRIMKDMILVTNRRKPLRRAGKGTVQRNASFRLYEEELEELYEAPKKRKDSKVSTETISRTASLSPPLTSPKSETRVSPFSPPLASPVPQATSMPEYAPRRSSETSKSHRFGEYDALSLARQILDVLKYSFGLNIAVDGDFFSAGVDSLGVTTLVRELQRLLPSDEENSRLIAPKVVYEHPTPIALASYLCGNDTEEPESEVLMQQLFEKYTADLPITARNPLTVDQSAKVVILTGSTGSFGTYLLDALLRDERPTAEEEQVRSLIRKGLSASLSRKPVTFAVCDLGAPYLGLESQQYKDFLQKATHVIHNAWNVNFNLPLHYFEKPHIQGVRQLVDFSARSAHGATIFFISSIGAVANYEQARAVDGKARPVPEVPIEDWSAASLESGYGQSELVSERILAAAAASADVPCAICRLGQIAGPSPGDGEWQRNEWLPTLVVTSRNMDCLPQSLGSFDDVDWVPIDLAAQIVLDFVQHSTKSRKPGQVQNSLAVHKTAPFSEWIDQLAKLGDQDLNQFPALKLVTFFRSLLTTAGNGVGRVKLDTTESQRASWTLAEMKAISGAHLQGWIRRWF</sequence>
<dbReference type="AlphaFoldDB" id="A0A8H6RMR8"/>
<dbReference type="GO" id="GO:0031177">
    <property type="term" value="F:phosphopantetheine binding"/>
    <property type="evidence" value="ECO:0007669"/>
    <property type="project" value="InterPro"/>
</dbReference>
<dbReference type="SUPFAM" id="SSF47336">
    <property type="entry name" value="ACP-like"/>
    <property type="match status" value="1"/>
</dbReference>
<gene>
    <name evidence="5" type="ORF">HII31_04761</name>
</gene>
<dbReference type="Pfam" id="PF07993">
    <property type="entry name" value="NAD_binding_4"/>
    <property type="match status" value="1"/>
</dbReference>
<dbReference type="InterPro" id="IPR036736">
    <property type="entry name" value="ACP-like_sf"/>
</dbReference>
<feature type="compositionally biased region" description="Polar residues" evidence="3">
    <location>
        <begin position="518"/>
        <end position="542"/>
    </location>
</feature>
<dbReference type="InterPro" id="IPR013120">
    <property type="entry name" value="FAR_NAD-bd"/>
</dbReference>
<dbReference type="SUPFAM" id="SSF51735">
    <property type="entry name" value="NAD(P)-binding Rossmann-fold domains"/>
    <property type="match status" value="1"/>
</dbReference>
<dbReference type="Gene3D" id="1.10.1200.10">
    <property type="entry name" value="ACP-like"/>
    <property type="match status" value="1"/>
</dbReference>
<dbReference type="PROSITE" id="PS00012">
    <property type="entry name" value="PHOSPHOPANTETHEINE"/>
    <property type="match status" value="1"/>
</dbReference>
<dbReference type="PANTHER" id="PTHR43439">
    <property type="entry name" value="PHENYLACETATE-COENZYME A LIGASE"/>
    <property type="match status" value="1"/>
</dbReference>
<dbReference type="EMBL" id="JABCIY010000070">
    <property type="protein sequence ID" value="KAF7193871.1"/>
    <property type="molecule type" value="Genomic_DNA"/>
</dbReference>
<dbReference type="InterPro" id="IPR036291">
    <property type="entry name" value="NAD(P)-bd_dom_sf"/>
</dbReference>
<dbReference type="InterPro" id="IPR000873">
    <property type="entry name" value="AMP-dep_synth/lig_dom"/>
</dbReference>
<accession>A0A8H6RMR8</accession>
<dbReference type="Pfam" id="PF23562">
    <property type="entry name" value="AMP-binding_C_3"/>
    <property type="match status" value="1"/>
</dbReference>
<dbReference type="SUPFAM" id="SSF56801">
    <property type="entry name" value="Acetyl-CoA synthetase-like"/>
    <property type="match status" value="1"/>
</dbReference>
<evidence type="ECO:0000256" key="2">
    <source>
        <dbReference type="ARBA" id="ARBA00022553"/>
    </source>
</evidence>
<keyword evidence="6" id="KW-1185">Reference proteome</keyword>
<dbReference type="Pfam" id="PF00501">
    <property type="entry name" value="AMP-binding"/>
    <property type="match status" value="1"/>
</dbReference>
<keyword evidence="2" id="KW-0597">Phosphoprotein</keyword>
<dbReference type="Gene3D" id="3.40.50.12780">
    <property type="entry name" value="N-terminal domain of ligase-like"/>
    <property type="match status" value="1"/>
</dbReference>
<protein>
    <submittedName>
        <fullName evidence="5">Adenylate-forming reductase</fullName>
    </submittedName>
</protein>
<dbReference type="Proteomes" id="UP000660729">
    <property type="component" value="Unassembled WGS sequence"/>
</dbReference>
<keyword evidence="1" id="KW-0596">Phosphopantetheine</keyword>
<reference evidence="5" key="1">
    <citation type="submission" date="2020-04" db="EMBL/GenBank/DDBJ databases">
        <title>Draft genome resource of the tomato pathogen Pseudocercospora fuligena.</title>
        <authorList>
            <person name="Zaccaron A."/>
        </authorList>
    </citation>
    <scope>NUCLEOTIDE SEQUENCE</scope>
    <source>
        <strain evidence="5">PF001</strain>
    </source>
</reference>
<dbReference type="Gene3D" id="3.40.50.720">
    <property type="entry name" value="NAD(P)-binding Rossmann-like Domain"/>
    <property type="match status" value="1"/>
</dbReference>
<proteinExistence type="predicted"/>
<dbReference type="InterPro" id="IPR020806">
    <property type="entry name" value="PKS_PP-bd"/>
</dbReference>
<evidence type="ECO:0000313" key="5">
    <source>
        <dbReference type="EMBL" id="KAF7193871.1"/>
    </source>
</evidence>
<evidence type="ECO:0000259" key="4">
    <source>
        <dbReference type="SMART" id="SM00823"/>
    </source>
</evidence>
<dbReference type="SMART" id="SM00823">
    <property type="entry name" value="PKS_PP"/>
    <property type="match status" value="1"/>
</dbReference>
<organism evidence="5 6">
    <name type="scientific">Pseudocercospora fuligena</name>
    <dbReference type="NCBI Taxonomy" id="685502"/>
    <lineage>
        <taxon>Eukaryota</taxon>
        <taxon>Fungi</taxon>
        <taxon>Dikarya</taxon>
        <taxon>Ascomycota</taxon>
        <taxon>Pezizomycotina</taxon>
        <taxon>Dothideomycetes</taxon>
        <taxon>Dothideomycetidae</taxon>
        <taxon>Mycosphaerellales</taxon>
        <taxon>Mycosphaerellaceae</taxon>
        <taxon>Pseudocercospora</taxon>
    </lineage>
</organism>
<dbReference type="InterPro" id="IPR006162">
    <property type="entry name" value="Ppantetheine_attach_site"/>
</dbReference>
<dbReference type="Pfam" id="PF00550">
    <property type="entry name" value="PP-binding"/>
    <property type="match status" value="1"/>
</dbReference>
<evidence type="ECO:0000256" key="1">
    <source>
        <dbReference type="ARBA" id="ARBA00022450"/>
    </source>
</evidence>
<evidence type="ECO:0000256" key="3">
    <source>
        <dbReference type="SAM" id="MobiDB-lite"/>
    </source>
</evidence>
<dbReference type="InterPro" id="IPR042099">
    <property type="entry name" value="ANL_N_sf"/>
</dbReference>
<dbReference type="InterPro" id="IPR009081">
    <property type="entry name" value="PP-bd_ACP"/>
</dbReference>
<dbReference type="InterPro" id="IPR051414">
    <property type="entry name" value="Adenylate-forming_Reductase"/>
</dbReference>